<dbReference type="InterPro" id="IPR005081">
    <property type="entry name" value="SpoIIGA"/>
</dbReference>
<comment type="caution">
    <text evidence="2">The sequence shown here is derived from an EMBL/GenBank/DDBJ whole genome shotgun (WGS) entry which is preliminary data.</text>
</comment>
<gene>
    <name evidence="2" type="ORF">JKK62_03865</name>
</gene>
<feature type="transmembrane region" description="Helical" evidence="1">
    <location>
        <begin position="128"/>
        <end position="148"/>
    </location>
</feature>
<keyword evidence="1" id="KW-0472">Membrane</keyword>
<feature type="transmembrane region" description="Helical" evidence="1">
    <location>
        <begin position="57"/>
        <end position="76"/>
    </location>
</feature>
<dbReference type="Pfam" id="PF03419">
    <property type="entry name" value="Peptidase_U4"/>
    <property type="match status" value="1"/>
</dbReference>
<evidence type="ECO:0000313" key="3">
    <source>
        <dbReference type="Proteomes" id="UP000633365"/>
    </source>
</evidence>
<dbReference type="GO" id="GO:0006508">
    <property type="term" value="P:proteolysis"/>
    <property type="evidence" value="ECO:0007669"/>
    <property type="project" value="InterPro"/>
</dbReference>
<evidence type="ECO:0000313" key="2">
    <source>
        <dbReference type="EMBL" id="MBK6087798.1"/>
    </source>
</evidence>
<reference evidence="2" key="1">
    <citation type="submission" date="2021-01" db="EMBL/GenBank/DDBJ databases">
        <title>Genome public.</title>
        <authorList>
            <person name="Liu C."/>
            <person name="Sun Q."/>
        </authorList>
    </citation>
    <scope>NUCLEOTIDE SEQUENCE</scope>
    <source>
        <strain evidence="2">M6</strain>
    </source>
</reference>
<dbReference type="GO" id="GO:0030436">
    <property type="term" value="P:asexual sporulation"/>
    <property type="evidence" value="ECO:0007669"/>
    <property type="project" value="InterPro"/>
</dbReference>
<organism evidence="2 3">
    <name type="scientific">Ruminococcus difficilis</name>
    <dbReference type="NCBI Taxonomy" id="2763069"/>
    <lineage>
        <taxon>Bacteria</taxon>
        <taxon>Bacillati</taxon>
        <taxon>Bacillota</taxon>
        <taxon>Clostridia</taxon>
        <taxon>Eubacteriales</taxon>
        <taxon>Oscillospiraceae</taxon>
        <taxon>Ruminococcus</taxon>
    </lineage>
</organism>
<dbReference type="AlphaFoldDB" id="A0A934TZT8"/>
<keyword evidence="1" id="KW-0812">Transmembrane</keyword>
<proteinExistence type="predicted"/>
<dbReference type="RefSeq" id="WP_186833428.1">
    <property type="nucleotide sequence ID" value="NZ_JAEQMG010000041.1"/>
</dbReference>
<protein>
    <submittedName>
        <fullName evidence="2">Sigma-E processing peptidase SpoIIGA</fullName>
    </submittedName>
</protein>
<sequence length="260" mass="29623">MVIYIDVLLFVNAIVNYAILMTAEKLLKRDIRLYRMILGSVIGALFSLTIFIQPDSRILLCALKLLTSLIITLIVFGWRSRREFFRSFLCNVTVSVIYCGAYILFYQLFKPPNMVIVNDVLYLQVNPLWLTALTAVIYIIVLIIYKLFSERIKSTVVHLNFTLHKKTYSCIGKVDTGCNLKEPFSSASVIIVDAAVYDTKTEEHFRIIPYSTINGSSYLNAVKADTVHIDKKRISEPIYIATGNINNADYQAIINSEIIR</sequence>
<dbReference type="GO" id="GO:0004190">
    <property type="term" value="F:aspartic-type endopeptidase activity"/>
    <property type="evidence" value="ECO:0007669"/>
    <property type="project" value="InterPro"/>
</dbReference>
<feature type="transmembrane region" description="Helical" evidence="1">
    <location>
        <begin position="33"/>
        <end position="51"/>
    </location>
</feature>
<evidence type="ECO:0000256" key="1">
    <source>
        <dbReference type="SAM" id="Phobius"/>
    </source>
</evidence>
<keyword evidence="3" id="KW-1185">Reference proteome</keyword>
<name>A0A934TZT8_9FIRM</name>
<accession>A0A934TZT8</accession>
<dbReference type="EMBL" id="JAEQMG010000041">
    <property type="protein sequence ID" value="MBK6087798.1"/>
    <property type="molecule type" value="Genomic_DNA"/>
</dbReference>
<dbReference type="Proteomes" id="UP000633365">
    <property type="component" value="Unassembled WGS sequence"/>
</dbReference>
<feature type="transmembrane region" description="Helical" evidence="1">
    <location>
        <begin position="88"/>
        <end position="108"/>
    </location>
</feature>
<keyword evidence="1" id="KW-1133">Transmembrane helix</keyword>